<proteinExistence type="predicted"/>
<protein>
    <submittedName>
        <fullName evidence="2">Uncharacterized protein</fullName>
    </submittedName>
</protein>
<keyword evidence="3" id="KW-1185">Reference proteome</keyword>
<feature type="transmembrane region" description="Helical" evidence="1">
    <location>
        <begin position="124"/>
        <end position="141"/>
    </location>
</feature>
<evidence type="ECO:0000313" key="3">
    <source>
        <dbReference type="Proteomes" id="UP000609172"/>
    </source>
</evidence>
<dbReference type="EMBL" id="JAEHFV010000003">
    <property type="protein sequence ID" value="MBK0370093.1"/>
    <property type="molecule type" value="Genomic_DNA"/>
</dbReference>
<organism evidence="2 3">
    <name type="scientific">Flavobacterium agrisoli</name>
    <dbReference type="NCBI Taxonomy" id="2793066"/>
    <lineage>
        <taxon>Bacteria</taxon>
        <taxon>Pseudomonadati</taxon>
        <taxon>Bacteroidota</taxon>
        <taxon>Flavobacteriia</taxon>
        <taxon>Flavobacteriales</taxon>
        <taxon>Flavobacteriaceae</taxon>
        <taxon>Flavobacterium</taxon>
    </lineage>
</organism>
<dbReference type="Proteomes" id="UP000609172">
    <property type="component" value="Unassembled WGS sequence"/>
</dbReference>
<keyword evidence="1" id="KW-0472">Membrane</keyword>
<evidence type="ECO:0000313" key="2">
    <source>
        <dbReference type="EMBL" id="MBK0370093.1"/>
    </source>
</evidence>
<sequence length="144" mass="15377">MNTNNLLAGLGGALVLTLLNESLKKVNEDMPRIDLVGEQAIQKAATHLGYEIDDVDSLIGTALVGDIISNATYYSLINGEGKELWTKAVSSGLLAGLGAINLPSKLELNDAPVAKSMTTKVWTMGYYMIGALTTATVLQFLKKY</sequence>
<dbReference type="AlphaFoldDB" id="A0A934PPA2"/>
<comment type="caution">
    <text evidence="2">The sequence shown here is derived from an EMBL/GenBank/DDBJ whole genome shotgun (WGS) entry which is preliminary data.</text>
</comment>
<keyword evidence="1" id="KW-1133">Transmembrane helix</keyword>
<dbReference type="RefSeq" id="WP_200106218.1">
    <property type="nucleotide sequence ID" value="NZ_JAEHFV010000003.1"/>
</dbReference>
<accession>A0A934PPA2</accession>
<reference evidence="2" key="1">
    <citation type="submission" date="2020-12" db="EMBL/GenBank/DDBJ databases">
        <title>Bacterial novel species Flavobacterium sp. SE-1-e isolated from soil.</title>
        <authorList>
            <person name="Jung H.-Y."/>
        </authorList>
    </citation>
    <scope>NUCLEOTIDE SEQUENCE</scope>
    <source>
        <strain evidence="2">SE-1-e</strain>
    </source>
</reference>
<name>A0A934PPA2_9FLAO</name>
<gene>
    <name evidence="2" type="ORF">I5M07_09580</name>
</gene>
<evidence type="ECO:0000256" key="1">
    <source>
        <dbReference type="SAM" id="Phobius"/>
    </source>
</evidence>
<keyword evidence="1" id="KW-0812">Transmembrane</keyword>